<dbReference type="EMBL" id="CAKKNE010000002">
    <property type="protein sequence ID" value="CAH0367137.1"/>
    <property type="molecule type" value="Genomic_DNA"/>
</dbReference>
<dbReference type="InterPro" id="IPR029071">
    <property type="entry name" value="Ubiquitin-like_domsf"/>
</dbReference>
<feature type="coiled-coil region" evidence="1">
    <location>
        <begin position="240"/>
        <end position="303"/>
    </location>
</feature>
<dbReference type="InterPro" id="IPR050730">
    <property type="entry name" value="UBX_domain-protein"/>
</dbReference>
<organism evidence="3 4">
    <name type="scientific">Pelagomonas calceolata</name>
    <dbReference type="NCBI Taxonomy" id="35677"/>
    <lineage>
        <taxon>Eukaryota</taxon>
        <taxon>Sar</taxon>
        <taxon>Stramenopiles</taxon>
        <taxon>Ochrophyta</taxon>
        <taxon>Pelagophyceae</taxon>
        <taxon>Pelagomonadales</taxon>
        <taxon>Pelagomonadaceae</taxon>
        <taxon>Pelagomonas</taxon>
    </lineage>
</organism>
<dbReference type="AlphaFoldDB" id="A0A8J2SDE1"/>
<dbReference type="PANTHER" id="PTHR23322:SF1">
    <property type="entry name" value="FAS-ASSOCIATED FACTOR 2"/>
    <property type="match status" value="1"/>
</dbReference>
<dbReference type="PANTHER" id="PTHR23322">
    <property type="entry name" value="FAS-ASSOCIATED PROTEIN"/>
    <property type="match status" value="1"/>
</dbReference>
<evidence type="ECO:0008006" key="5">
    <source>
        <dbReference type="Google" id="ProtNLM"/>
    </source>
</evidence>
<keyword evidence="2" id="KW-0732">Signal</keyword>
<evidence type="ECO:0000313" key="3">
    <source>
        <dbReference type="EMBL" id="CAH0367137.1"/>
    </source>
</evidence>
<accession>A0A8J2SDE1</accession>
<dbReference type="SUPFAM" id="SSF54236">
    <property type="entry name" value="Ubiquitin-like"/>
    <property type="match status" value="1"/>
</dbReference>
<dbReference type="PROSITE" id="PS51257">
    <property type="entry name" value="PROKAR_LIPOPROTEIN"/>
    <property type="match status" value="1"/>
</dbReference>
<keyword evidence="1" id="KW-0175">Coiled coil</keyword>
<name>A0A8J2SDE1_9STRA</name>
<evidence type="ECO:0000313" key="4">
    <source>
        <dbReference type="Proteomes" id="UP000789595"/>
    </source>
</evidence>
<dbReference type="GO" id="GO:0036503">
    <property type="term" value="P:ERAD pathway"/>
    <property type="evidence" value="ECO:0007669"/>
    <property type="project" value="TreeGrafter"/>
</dbReference>
<sequence length="392" mass="39655">MRRAVAAQALLLAITAAASCTRPLPLRLVPRGGANDDGDEAAVVEAAPRDVVEAPEEDRDGEVYLDVHFDPLKALASAARALRRALASLFGGGGSSGKSGKSGTSASADAPSAVEAACPGALATAARAARRALATGRPVLVVAAPPASAAAEELAAAVKALGSDAVLLDATRTAQTYARAARLASAAMPAALPKNAPFCALAVPAGAGQLRYVAVYRGTGVGESWLARARETAADDLAALERAAAEHRLASEQKRELAEAKSSDRKSATEAAAARAAAAAAAAAEAEAALAAERRAAADLTRRAALEKALAPEPDGPGVLVKLRCPDGSTATRKFATDAPAGEVLDWCDVRGVDLEAFVVRKAAGDRVVLDDRTSLLGDVLGARALLECVAR</sequence>
<comment type="caution">
    <text evidence="3">The sequence shown here is derived from an EMBL/GenBank/DDBJ whole genome shotgun (WGS) entry which is preliminary data.</text>
</comment>
<dbReference type="GO" id="GO:0005783">
    <property type="term" value="C:endoplasmic reticulum"/>
    <property type="evidence" value="ECO:0007669"/>
    <property type="project" value="TreeGrafter"/>
</dbReference>
<proteinExistence type="predicted"/>
<evidence type="ECO:0000256" key="2">
    <source>
        <dbReference type="SAM" id="SignalP"/>
    </source>
</evidence>
<dbReference type="Proteomes" id="UP000789595">
    <property type="component" value="Unassembled WGS sequence"/>
</dbReference>
<gene>
    <name evidence="3" type="ORF">PECAL_2P01450</name>
</gene>
<feature type="chain" id="PRO_5035167904" description="UBX domain-containing protein" evidence="2">
    <location>
        <begin position="21"/>
        <end position="392"/>
    </location>
</feature>
<protein>
    <recommendedName>
        <fullName evidence="5">UBX domain-containing protein</fullName>
    </recommendedName>
</protein>
<feature type="signal peptide" evidence="2">
    <location>
        <begin position="1"/>
        <end position="20"/>
    </location>
</feature>
<evidence type="ECO:0000256" key="1">
    <source>
        <dbReference type="SAM" id="Coils"/>
    </source>
</evidence>
<keyword evidence="4" id="KW-1185">Reference proteome</keyword>
<reference evidence="3" key="1">
    <citation type="submission" date="2021-11" db="EMBL/GenBank/DDBJ databases">
        <authorList>
            <consortium name="Genoscope - CEA"/>
            <person name="William W."/>
        </authorList>
    </citation>
    <scope>NUCLEOTIDE SEQUENCE</scope>
</reference>
<dbReference type="GO" id="GO:0043130">
    <property type="term" value="F:ubiquitin binding"/>
    <property type="evidence" value="ECO:0007669"/>
    <property type="project" value="TreeGrafter"/>
</dbReference>